<gene>
    <name evidence="2" type="ORF">C7B77_28595</name>
</gene>
<name>A0A2T1F5I2_9CYAN</name>
<dbReference type="PIRSF" id="PIRSF026449">
    <property type="entry name" value="UCP026449"/>
    <property type="match status" value="1"/>
</dbReference>
<organism evidence="2 3">
    <name type="scientific">Chamaesiphon polymorphus CCALA 037</name>
    <dbReference type="NCBI Taxonomy" id="2107692"/>
    <lineage>
        <taxon>Bacteria</taxon>
        <taxon>Bacillati</taxon>
        <taxon>Cyanobacteriota</taxon>
        <taxon>Cyanophyceae</taxon>
        <taxon>Gomontiellales</taxon>
        <taxon>Chamaesiphonaceae</taxon>
        <taxon>Chamaesiphon</taxon>
    </lineage>
</organism>
<reference evidence="2 3" key="1">
    <citation type="submission" date="2018-03" db="EMBL/GenBank/DDBJ databases">
        <title>The ancient ancestry and fast evolution of plastids.</title>
        <authorList>
            <person name="Moore K.R."/>
            <person name="Magnabosco C."/>
            <person name="Momper L."/>
            <person name="Gold D.A."/>
            <person name="Bosak T."/>
            <person name="Fournier G.P."/>
        </authorList>
    </citation>
    <scope>NUCLEOTIDE SEQUENCE [LARGE SCALE GENOMIC DNA]</scope>
    <source>
        <strain evidence="2 3">CCALA 037</strain>
    </source>
</reference>
<evidence type="ECO:0000256" key="1">
    <source>
        <dbReference type="SAM" id="SignalP"/>
    </source>
</evidence>
<feature type="signal peptide" evidence="1">
    <location>
        <begin position="1"/>
        <end position="26"/>
    </location>
</feature>
<dbReference type="EMBL" id="PVWO01000715">
    <property type="protein sequence ID" value="PSB40242.1"/>
    <property type="molecule type" value="Genomic_DNA"/>
</dbReference>
<comment type="caution">
    <text evidence="2">The sequence shown here is derived from an EMBL/GenBank/DDBJ whole genome shotgun (WGS) entry which is preliminary data.</text>
</comment>
<dbReference type="PROSITE" id="PS51257">
    <property type="entry name" value="PROKAR_LIPOPROTEIN"/>
    <property type="match status" value="1"/>
</dbReference>
<feature type="chain" id="PRO_5015526084" evidence="1">
    <location>
        <begin position="27"/>
        <end position="461"/>
    </location>
</feature>
<protein>
    <submittedName>
        <fullName evidence="2">DUF2330 domain-containing protein</fullName>
    </submittedName>
</protein>
<dbReference type="RefSeq" id="WP_106313070.1">
    <property type="nucleotide sequence ID" value="NZ_PVWO01000715.1"/>
</dbReference>
<dbReference type="AlphaFoldDB" id="A0A2T1F5I2"/>
<dbReference type="Proteomes" id="UP000238937">
    <property type="component" value="Unassembled WGS sequence"/>
</dbReference>
<proteinExistence type="predicted"/>
<evidence type="ECO:0000313" key="2">
    <source>
        <dbReference type="EMBL" id="PSB40242.1"/>
    </source>
</evidence>
<dbReference type="InterPro" id="IPR016838">
    <property type="entry name" value="UCP026449"/>
</dbReference>
<keyword evidence="3" id="KW-1185">Reference proteome</keyword>
<accession>A0A2T1F5I2</accession>
<dbReference type="OrthoDB" id="9759899at2"/>
<keyword evidence="1" id="KW-0732">Signal</keyword>
<sequence length="461" mass="52111">MKISQIIISFCLACILVLACATQAMAFCGFYVGGADAKLFNKASQVIIARNGDRTILTMANDFQGAIKDFAMVVPVPVAIKKEQVHVGKRTTIEKLDAFSQPRLVEYFDPDPCATTQLNESAADSRAVPSAAAPIERARKVRGNLGVTVEDTFKVNEYDIVVLSAKQSDGLETWLRQNGYNIPKGASELLSPYIKQKLKFFVAKIDLKEFDKSGYQVLRPLQIAYESPKFMLPIRLGMINSRGEQDLVVYVLSPKGRVELTNYRTVKVPTDKPVPVFVKSEFGDFYKATFQRIYEREQKKVAFLEYAWNVSNCDPCSSEPPNQTELKEAGVFWGNDGNTSSQPIIRSRRPMASSGTFITRIHVRYTRNKFPEDLMFQETGNQENFQGRYVMRHPFKGNLNCDAGKRYQQTLQARLEQEAGTLANLTGWSIRDIYTKMDFSITQPKKADGNTPFWRNVWSDK</sequence>
<dbReference type="Pfam" id="PF10092">
    <property type="entry name" value="DUF2330"/>
    <property type="match status" value="1"/>
</dbReference>
<evidence type="ECO:0000313" key="3">
    <source>
        <dbReference type="Proteomes" id="UP000238937"/>
    </source>
</evidence>
<dbReference type="InterPro" id="IPR019283">
    <property type="entry name" value="DUF2330"/>
</dbReference>